<dbReference type="RefSeq" id="WP_379316140.1">
    <property type="nucleotide sequence ID" value="NZ_JBHTLM010000001.1"/>
</dbReference>
<feature type="active site" evidence="12">
    <location>
        <position position="225"/>
    </location>
</feature>
<dbReference type="InterPro" id="IPR001736">
    <property type="entry name" value="PLipase_D/transphosphatidylase"/>
</dbReference>
<evidence type="ECO:0000256" key="4">
    <source>
        <dbReference type="ARBA" id="ARBA00022679"/>
    </source>
</evidence>
<evidence type="ECO:0000313" key="16">
    <source>
        <dbReference type="Proteomes" id="UP001597262"/>
    </source>
</evidence>
<comment type="catalytic activity">
    <reaction evidence="12">
        <text>2 a 1,2-diacyl-sn-glycero-3-phospho-(1'-sn-glycerol) = a cardiolipin + glycerol</text>
        <dbReference type="Rhea" id="RHEA:31451"/>
        <dbReference type="ChEBI" id="CHEBI:17754"/>
        <dbReference type="ChEBI" id="CHEBI:62237"/>
        <dbReference type="ChEBI" id="CHEBI:64716"/>
    </reaction>
</comment>
<evidence type="ECO:0000256" key="10">
    <source>
        <dbReference type="ARBA" id="ARBA00023209"/>
    </source>
</evidence>
<dbReference type="Pfam" id="PF13396">
    <property type="entry name" value="PLDc_N"/>
    <property type="match status" value="1"/>
</dbReference>
<feature type="active site" evidence="12">
    <location>
        <position position="220"/>
    </location>
</feature>
<feature type="transmembrane region" description="Helical" evidence="12">
    <location>
        <begin position="30"/>
        <end position="51"/>
    </location>
</feature>
<evidence type="ECO:0000256" key="9">
    <source>
        <dbReference type="ARBA" id="ARBA00023136"/>
    </source>
</evidence>
<feature type="active site" evidence="12">
    <location>
        <position position="396"/>
    </location>
</feature>
<dbReference type="EMBL" id="JBHTLM010000001">
    <property type="protein sequence ID" value="MFD1175119.1"/>
    <property type="molecule type" value="Genomic_DNA"/>
</dbReference>
<keyword evidence="16" id="KW-1185">Reference proteome</keyword>
<feature type="active site" evidence="12">
    <location>
        <position position="401"/>
    </location>
</feature>
<comment type="function">
    <text evidence="12">Catalyzes the reversible phosphatidyl group transfer from one phosphatidylglycerol molecule to another to form cardiolipin (CL) (diphosphatidylglycerol) and glycerol.</text>
</comment>
<evidence type="ECO:0000256" key="2">
    <source>
        <dbReference type="ARBA" id="ARBA00022475"/>
    </source>
</evidence>
<feature type="domain" description="PLD phosphodiesterase" evidence="14">
    <location>
        <begin position="389"/>
        <end position="416"/>
    </location>
</feature>
<evidence type="ECO:0000256" key="5">
    <source>
        <dbReference type="ARBA" id="ARBA00022692"/>
    </source>
</evidence>
<evidence type="ECO:0000256" key="12">
    <source>
        <dbReference type="HAMAP-Rule" id="MF_01916"/>
    </source>
</evidence>
<dbReference type="SUPFAM" id="SSF56024">
    <property type="entry name" value="Phospholipase D/nuclease"/>
    <property type="match status" value="2"/>
</dbReference>
<keyword evidence="7 12" id="KW-1133">Transmembrane helix</keyword>
<keyword evidence="5 12" id="KW-0812">Transmembrane</keyword>
<comment type="caution">
    <text evidence="15">The sequence shown here is derived from an EMBL/GenBank/DDBJ whole genome shotgun (WGS) entry which is preliminary data.</text>
</comment>
<dbReference type="InterPro" id="IPR022924">
    <property type="entry name" value="Cardiolipin_synthase"/>
</dbReference>
<keyword evidence="8 12" id="KW-0443">Lipid metabolism</keyword>
<dbReference type="SMART" id="SM00155">
    <property type="entry name" value="PLDc"/>
    <property type="match status" value="2"/>
</dbReference>
<keyword evidence="10 12" id="KW-0594">Phospholipid biosynthesis</keyword>
<keyword evidence="6" id="KW-0677">Repeat</keyword>
<comment type="subcellular location">
    <subcellularLocation>
        <location evidence="1 12">Cell membrane</location>
        <topology evidence="1 12">Multi-pass membrane protein</topology>
    </subcellularLocation>
</comment>
<dbReference type="PROSITE" id="PS50035">
    <property type="entry name" value="PLD"/>
    <property type="match status" value="2"/>
</dbReference>
<dbReference type="NCBIfam" id="TIGR04265">
    <property type="entry name" value="bac_cardiolipin"/>
    <property type="match status" value="1"/>
</dbReference>
<dbReference type="InterPro" id="IPR027379">
    <property type="entry name" value="CLS_N"/>
</dbReference>
<dbReference type="Pfam" id="PF13091">
    <property type="entry name" value="PLDc_2"/>
    <property type="match status" value="2"/>
</dbReference>
<keyword evidence="9 12" id="KW-0472">Membrane</keyword>
<accession>A0ABW3RRU8</accession>
<dbReference type="CDD" id="cd09112">
    <property type="entry name" value="PLDc_CLS_2"/>
    <property type="match status" value="1"/>
</dbReference>
<feature type="active site" evidence="12">
    <location>
        <position position="394"/>
    </location>
</feature>
<keyword evidence="3 12" id="KW-0444">Lipid biosynthesis</keyword>
<keyword evidence="11 12" id="KW-1208">Phospholipid metabolism</keyword>
<dbReference type="Proteomes" id="UP001597262">
    <property type="component" value="Unassembled WGS sequence"/>
</dbReference>
<evidence type="ECO:0000313" key="15">
    <source>
        <dbReference type="EMBL" id="MFD1175119.1"/>
    </source>
</evidence>
<reference evidence="16" key="1">
    <citation type="journal article" date="2019" name="Int. J. Syst. Evol. Microbiol.">
        <title>The Global Catalogue of Microorganisms (GCM) 10K type strain sequencing project: providing services to taxonomists for standard genome sequencing and annotation.</title>
        <authorList>
            <consortium name="The Broad Institute Genomics Platform"/>
            <consortium name="The Broad Institute Genome Sequencing Center for Infectious Disease"/>
            <person name="Wu L."/>
            <person name="Ma J."/>
        </authorList>
    </citation>
    <scope>NUCLEOTIDE SEQUENCE [LARGE SCALE GENOMIC DNA]</scope>
    <source>
        <strain evidence="16">CCUG 59189</strain>
    </source>
</reference>
<proteinExistence type="inferred from homology"/>
<evidence type="ECO:0000256" key="11">
    <source>
        <dbReference type="ARBA" id="ARBA00023264"/>
    </source>
</evidence>
<dbReference type="EC" id="2.7.8.-" evidence="12 13"/>
<keyword evidence="2 12" id="KW-1003">Cell membrane</keyword>
<evidence type="ECO:0000256" key="13">
    <source>
        <dbReference type="NCBIfam" id="TIGR04265"/>
    </source>
</evidence>
<feature type="active site" evidence="12">
    <location>
        <position position="218"/>
    </location>
</feature>
<gene>
    <name evidence="15" type="primary">cls</name>
    <name evidence="15" type="ORF">ACFQ3W_02185</name>
</gene>
<dbReference type="PANTHER" id="PTHR21248">
    <property type="entry name" value="CARDIOLIPIN SYNTHASE"/>
    <property type="match status" value="1"/>
</dbReference>
<sequence>MTLLVILLLAYIFQIGSVLLLEFRHPDKALAWMFILFLVPVIGFMFYFFLAQDYRKRKKLRYSGAGQLQDVKTKLSEQSLIVKSVHELHNTDFQRYERLYGLLSHFPESPITGNNETRVLSEGETAFAAMLAEMEKAKHHIHIEFYIFRADGIGTVFQEVMIRKAREGVKVRLLCDGLGSHQLPSSFVHLLQKEGVEVYFFLPPFLATLDRRVNYRNHRKILVVDGTVGFLGGLNVGDDYLGLYEKMGYWRDTHLQLNGDSAYYLQKAFIENWQSASGQKIYAPELFPAHRCKQSEQVQILASGPNQQGNDIQKMYFGAIAAAKQRVWITSPYFIPDQGIFTALRTAALSGVEVLVIIPDRPDSRFVKLASLSYVEELMTAGVKFYQYKKGFIHAKVLIIDNLLASVGTANMDMRSFYYNFEITALMFDREAIIKLTKDFEEDVSESIPIHLPEFSRRSRLQKGAEIVARLLAPLL</sequence>
<evidence type="ECO:0000256" key="1">
    <source>
        <dbReference type="ARBA" id="ARBA00004651"/>
    </source>
</evidence>
<comment type="caution">
    <text evidence="12">Lacks conserved residue(s) required for the propagation of feature annotation.</text>
</comment>
<comment type="similarity">
    <text evidence="12">Belongs to the phospholipase D family. Cardiolipin synthase subfamily.</text>
</comment>
<protein>
    <recommendedName>
        <fullName evidence="12 13">Cardiolipin synthase</fullName>
        <shortName evidence="12">CL synthase</shortName>
        <ecNumber evidence="12 13">2.7.8.-</ecNumber>
    </recommendedName>
</protein>
<evidence type="ECO:0000259" key="14">
    <source>
        <dbReference type="PROSITE" id="PS50035"/>
    </source>
</evidence>
<name>A0ABW3RRU8_9BACL</name>
<keyword evidence="4 12" id="KW-0808">Transferase</keyword>
<evidence type="ECO:0000256" key="7">
    <source>
        <dbReference type="ARBA" id="ARBA00022989"/>
    </source>
</evidence>
<dbReference type="InterPro" id="IPR025202">
    <property type="entry name" value="PLD-like_dom"/>
</dbReference>
<feature type="domain" description="PLD phosphodiesterase" evidence="14">
    <location>
        <begin position="213"/>
        <end position="240"/>
    </location>
</feature>
<evidence type="ECO:0000256" key="3">
    <source>
        <dbReference type="ARBA" id="ARBA00022516"/>
    </source>
</evidence>
<evidence type="ECO:0000256" key="6">
    <source>
        <dbReference type="ARBA" id="ARBA00022737"/>
    </source>
</evidence>
<dbReference type="CDD" id="cd09110">
    <property type="entry name" value="PLDc_CLS_1"/>
    <property type="match status" value="1"/>
</dbReference>
<dbReference type="PANTHER" id="PTHR21248:SF20">
    <property type="entry name" value="CARDIOLIPIN SYNTHASE YWIE-RELATED"/>
    <property type="match status" value="1"/>
</dbReference>
<dbReference type="HAMAP" id="MF_01916">
    <property type="entry name" value="Cardiolipin_synth_Cls"/>
    <property type="match status" value="1"/>
</dbReference>
<dbReference type="Gene3D" id="3.30.870.10">
    <property type="entry name" value="Endonuclease Chain A"/>
    <property type="match status" value="2"/>
</dbReference>
<organism evidence="15 16">
    <name type="scientific">Paenibacillus puldeungensis</name>
    <dbReference type="NCBI Taxonomy" id="696536"/>
    <lineage>
        <taxon>Bacteria</taxon>
        <taxon>Bacillati</taxon>
        <taxon>Bacillota</taxon>
        <taxon>Bacilli</taxon>
        <taxon>Bacillales</taxon>
        <taxon>Paenibacillaceae</taxon>
        <taxon>Paenibacillus</taxon>
    </lineage>
</organism>
<dbReference type="InterPro" id="IPR030874">
    <property type="entry name" value="Cardiolipin_synth_Firmi"/>
</dbReference>
<evidence type="ECO:0000256" key="8">
    <source>
        <dbReference type="ARBA" id="ARBA00023098"/>
    </source>
</evidence>